<evidence type="ECO:0000313" key="8">
    <source>
        <dbReference type="Proteomes" id="UP000030752"/>
    </source>
</evidence>
<dbReference type="PANTHER" id="PTHR12714:SF9">
    <property type="entry name" value="PROTEIN-S-ISOPRENYLCYSTEINE O-METHYLTRANSFERASE"/>
    <property type="match status" value="1"/>
</dbReference>
<feature type="transmembrane region" description="Helical" evidence="5">
    <location>
        <begin position="72"/>
        <end position="92"/>
    </location>
</feature>
<keyword evidence="3 5" id="KW-1133">Transmembrane helix</keyword>
<evidence type="ECO:0000256" key="6">
    <source>
        <dbReference type="SAM" id="SignalP"/>
    </source>
</evidence>
<dbReference type="VEuPathDB" id="FungiDB:HMPREF1541_08799"/>
<feature type="transmembrane region" description="Helical" evidence="5">
    <location>
        <begin position="167"/>
        <end position="187"/>
    </location>
</feature>
<dbReference type="Pfam" id="PF04140">
    <property type="entry name" value="ICMT"/>
    <property type="match status" value="1"/>
</dbReference>
<dbReference type="STRING" id="1220924.W2RJ74"/>
<protein>
    <recommendedName>
        <fullName evidence="5">Protein-S-isoprenylcysteine O-methyltransferase</fullName>
        <ecNumber evidence="5">2.1.1.100</ecNumber>
    </recommendedName>
</protein>
<keyword evidence="8" id="KW-1185">Reference proteome</keyword>
<keyword evidence="5" id="KW-0489">Methyltransferase</keyword>
<dbReference type="HOGENOM" id="CLU_065200_6_1_1"/>
<dbReference type="Proteomes" id="UP000030752">
    <property type="component" value="Unassembled WGS sequence"/>
</dbReference>
<dbReference type="GO" id="GO:0005789">
    <property type="term" value="C:endoplasmic reticulum membrane"/>
    <property type="evidence" value="ECO:0007669"/>
    <property type="project" value="UniProtKB-SubCell"/>
</dbReference>
<dbReference type="EMBL" id="KB822725">
    <property type="protein sequence ID" value="ETN36521.1"/>
    <property type="molecule type" value="Genomic_DNA"/>
</dbReference>
<dbReference type="GO" id="GO:0032259">
    <property type="term" value="P:methylation"/>
    <property type="evidence" value="ECO:0007669"/>
    <property type="project" value="UniProtKB-KW"/>
</dbReference>
<feature type="signal peptide" evidence="6">
    <location>
        <begin position="1"/>
        <end position="31"/>
    </location>
</feature>
<keyword evidence="4 5" id="KW-0472">Membrane</keyword>
<comment type="catalytic activity">
    <reaction evidence="5">
        <text>[protein]-C-terminal S-[(2E,6E)-farnesyl]-L-cysteine + S-adenosyl-L-methionine = [protein]-C-terminal S-[(2E,6E)-farnesyl]-L-cysteine methyl ester + S-adenosyl-L-homocysteine</text>
        <dbReference type="Rhea" id="RHEA:21672"/>
        <dbReference type="Rhea" id="RHEA-COMP:12125"/>
        <dbReference type="Rhea" id="RHEA-COMP:12126"/>
        <dbReference type="ChEBI" id="CHEBI:57856"/>
        <dbReference type="ChEBI" id="CHEBI:59789"/>
        <dbReference type="ChEBI" id="CHEBI:90510"/>
        <dbReference type="ChEBI" id="CHEBI:90511"/>
        <dbReference type="EC" id="2.1.1.100"/>
    </reaction>
</comment>
<dbReference type="InterPro" id="IPR007269">
    <property type="entry name" value="ICMT_MeTrfase"/>
</dbReference>
<comment type="similarity">
    <text evidence="5">Belongs to the class VI-like SAM-binding methyltransferase superfamily. Isoprenylcysteine carboxyl methyltransferase family.</text>
</comment>
<dbReference type="PANTHER" id="PTHR12714">
    <property type="entry name" value="PROTEIN-S ISOPRENYLCYSTEINE O-METHYLTRANSFERASE"/>
    <property type="match status" value="1"/>
</dbReference>
<keyword evidence="2 5" id="KW-0812">Transmembrane</keyword>
<evidence type="ECO:0000256" key="3">
    <source>
        <dbReference type="ARBA" id="ARBA00022989"/>
    </source>
</evidence>
<evidence type="ECO:0000256" key="4">
    <source>
        <dbReference type="ARBA" id="ARBA00023136"/>
    </source>
</evidence>
<evidence type="ECO:0000313" key="7">
    <source>
        <dbReference type="EMBL" id="ETN36521.1"/>
    </source>
</evidence>
<dbReference type="AlphaFoldDB" id="W2RJ74"/>
<organism evidence="7 8">
    <name type="scientific">Cyphellophora europaea (strain CBS 101466)</name>
    <name type="common">Phialophora europaea</name>
    <dbReference type="NCBI Taxonomy" id="1220924"/>
    <lineage>
        <taxon>Eukaryota</taxon>
        <taxon>Fungi</taxon>
        <taxon>Dikarya</taxon>
        <taxon>Ascomycota</taxon>
        <taxon>Pezizomycotina</taxon>
        <taxon>Eurotiomycetes</taxon>
        <taxon>Chaetothyriomycetidae</taxon>
        <taxon>Chaetothyriales</taxon>
        <taxon>Cyphellophoraceae</taxon>
        <taxon>Cyphellophora</taxon>
    </lineage>
</organism>
<reference evidence="7 8" key="1">
    <citation type="submission" date="2013-03" db="EMBL/GenBank/DDBJ databases">
        <title>The Genome Sequence of Phialophora europaea CBS 101466.</title>
        <authorList>
            <consortium name="The Broad Institute Genomics Platform"/>
            <person name="Cuomo C."/>
            <person name="de Hoog S."/>
            <person name="Gorbushina A."/>
            <person name="Walker B."/>
            <person name="Young S.K."/>
            <person name="Zeng Q."/>
            <person name="Gargeya S."/>
            <person name="Fitzgerald M."/>
            <person name="Haas B."/>
            <person name="Abouelleil A."/>
            <person name="Allen A.W."/>
            <person name="Alvarado L."/>
            <person name="Arachchi H.M."/>
            <person name="Berlin A.M."/>
            <person name="Chapman S.B."/>
            <person name="Gainer-Dewar J."/>
            <person name="Goldberg J."/>
            <person name="Griggs A."/>
            <person name="Gujja S."/>
            <person name="Hansen M."/>
            <person name="Howarth C."/>
            <person name="Imamovic A."/>
            <person name="Ireland A."/>
            <person name="Larimer J."/>
            <person name="McCowan C."/>
            <person name="Murphy C."/>
            <person name="Pearson M."/>
            <person name="Poon T.W."/>
            <person name="Priest M."/>
            <person name="Roberts A."/>
            <person name="Saif S."/>
            <person name="Shea T."/>
            <person name="Sisk P."/>
            <person name="Sykes S."/>
            <person name="Wortman J."/>
            <person name="Nusbaum C."/>
            <person name="Birren B."/>
        </authorList>
    </citation>
    <scope>NUCLEOTIDE SEQUENCE [LARGE SCALE GENOMIC DNA]</scope>
    <source>
        <strain evidence="7 8">CBS 101466</strain>
    </source>
</reference>
<dbReference type="GO" id="GO:0004671">
    <property type="term" value="F:protein C-terminal S-isoprenylcysteine carboxyl O-methyltransferase activity"/>
    <property type="evidence" value="ECO:0007669"/>
    <property type="project" value="UniProtKB-EC"/>
</dbReference>
<feature type="transmembrane region" description="Helical" evidence="5">
    <location>
        <begin position="199"/>
        <end position="221"/>
    </location>
</feature>
<feature type="transmembrane region" description="Helical" evidence="5">
    <location>
        <begin position="104"/>
        <end position="124"/>
    </location>
</feature>
<evidence type="ECO:0000256" key="5">
    <source>
        <dbReference type="RuleBase" id="RU362022"/>
    </source>
</evidence>
<dbReference type="OrthoDB" id="422086at2759"/>
<dbReference type="InParanoid" id="W2RJ74"/>
<keyword evidence="5" id="KW-0949">S-adenosyl-L-methionine</keyword>
<gene>
    <name evidence="7" type="ORF">HMPREF1541_08799</name>
</gene>
<sequence length="251" mass="27542">MSPPPPLSPSSDMASLTLAASFLLAAHLTYRCWTPPNPTPTPNPSNSPTVALPRDAVGPGTSAIRVRRFIPLFLWTHHILLTLLSPSLAPTILCPNPHNLSRSLLTWSPYTTAIVSLIITVAPIRLLAFQQLGPNFTFRLARPAALVTTGLYAYVQHPSYLPNWVVLMANVALLLRLDGVLGCVLPGEVVRWGMGVGGLGPWPAVLVGVGVLGLWAIWIRVRDEEAMLEREFGQKWREWHGRTKRFVPGVF</sequence>
<feature type="chain" id="PRO_5004823619" description="Protein-S-isoprenylcysteine O-methyltransferase" evidence="6">
    <location>
        <begin position="32"/>
        <end position="251"/>
    </location>
</feature>
<evidence type="ECO:0000256" key="2">
    <source>
        <dbReference type="ARBA" id="ARBA00022692"/>
    </source>
</evidence>
<dbReference type="EC" id="2.1.1.100" evidence="5"/>
<dbReference type="GeneID" id="19976138"/>
<evidence type="ECO:0000256" key="1">
    <source>
        <dbReference type="ARBA" id="ARBA00004141"/>
    </source>
</evidence>
<accession>W2RJ74</accession>
<proteinExistence type="inferred from homology"/>
<keyword evidence="5" id="KW-0808">Transferase</keyword>
<name>W2RJ74_CYPE1</name>
<dbReference type="eggNOG" id="ENOG502S9FN">
    <property type="taxonomic scope" value="Eukaryota"/>
</dbReference>
<keyword evidence="5" id="KW-0256">Endoplasmic reticulum</keyword>
<dbReference type="RefSeq" id="XP_008721339.1">
    <property type="nucleotide sequence ID" value="XM_008723117.1"/>
</dbReference>
<comment type="subcellular location">
    <subcellularLocation>
        <location evidence="5">Endoplasmic reticulum membrane</location>
        <topology evidence="5">Multi-pass membrane protein</topology>
    </subcellularLocation>
    <subcellularLocation>
        <location evidence="1">Membrane</location>
        <topology evidence="1">Multi-pass membrane protein</topology>
    </subcellularLocation>
</comment>
<dbReference type="Gene3D" id="1.20.120.1630">
    <property type="match status" value="1"/>
</dbReference>
<keyword evidence="6" id="KW-0732">Signal</keyword>